<dbReference type="EMBL" id="QDKK01000016">
    <property type="protein sequence ID" value="PWC24043.1"/>
    <property type="molecule type" value="Genomic_DNA"/>
</dbReference>
<dbReference type="InterPro" id="IPR014027">
    <property type="entry name" value="UDP-Glc/GDP-Man_DH_C"/>
</dbReference>
<feature type="binding site" evidence="9">
    <location>
        <begin position="143"/>
        <end position="146"/>
    </location>
    <ligand>
        <name>substrate</name>
    </ligand>
</feature>
<evidence type="ECO:0000256" key="7">
    <source>
        <dbReference type="PIRNR" id="PIRNR000124"/>
    </source>
</evidence>
<dbReference type="Gene3D" id="1.10.1040.10">
    <property type="entry name" value="N-(1-d-carboxylethyl)-l-norvaline Dehydrogenase, domain 2"/>
    <property type="match status" value="1"/>
</dbReference>
<comment type="catalytic activity">
    <reaction evidence="6 7">
        <text>UDP-alpha-D-glucose + 2 NAD(+) + H2O = UDP-alpha-D-glucuronate + 2 NADH + 3 H(+)</text>
        <dbReference type="Rhea" id="RHEA:23596"/>
        <dbReference type="ChEBI" id="CHEBI:15377"/>
        <dbReference type="ChEBI" id="CHEBI:15378"/>
        <dbReference type="ChEBI" id="CHEBI:57540"/>
        <dbReference type="ChEBI" id="CHEBI:57945"/>
        <dbReference type="ChEBI" id="CHEBI:58052"/>
        <dbReference type="ChEBI" id="CHEBI:58885"/>
        <dbReference type="EC" id="1.1.1.22"/>
    </reaction>
</comment>
<dbReference type="SUPFAM" id="SSF52413">
    <property type="entry name" value="UDP-glucose/GDP-mannose dehydrogenase C-terminal domain"/>
    <property type="match status" value="1"/>
</dbReference>
<dbReference type="InterPro" id="IPR001732">
    <property type="entry name" value="UDP-Glc/GDP-Man_DH_N"/>
</dbReference>
<keyword evidence="4 7" id="KW-0560">Oxidoreductase</keyword>
<evidence type="ECO:0000256" key="4">
    <source>
        <dbReference type="ARBA" id="ARBA00023002"/>
    </source>
</evidence>
<evidence type="ECO:0000256" key="10">
    <source>
        <dbReference type="PIRSR" id="PIRSR500134-3"/>
    </source>
</evidence>
<gene>
    <name evidence="12" type="ORF">DDT54_10815</name>
    <name evidence="13" type="ORF">EH206_14210</name>
</gene>
<feature type="binding site" evidence="9">
    <location>
        <begin position="243"/>
        <end position="247"/>
    </location>
    <ligand>
        <name>substrate</name>
    </ligand>
</feature>
<evidence type="ECO:0000256" key="1">
    <source>
        <dbReference type="ARBA" id="ARBA00004701"/>
    </source>
</evidence>
<reference evidence="13 15" key="2">
    <citation type="submission" date="2018-11" db="EMBL/GenBank/DDBJ databases">
        <title>Genome sequences of Brenneria nigrifluens and Brenneria rubrifaciens.</title>
        <authorList>
            <person name="Poret-Peterson A.T."/>
            <person name="McClean A.E."/>
            <person name="Kluepfel D.A."/>
        </authorList>
    </citation>
    <scope>NUCLEOTIDE SEQUENCE [LARGE SCALE GENOMIC DNA]</scope>
    <source>
        <strain evidence="13 15">ATCC 13028</strain>
    </source>
</reference>
<dbReference type="InterPro" id="IPR036291">
    <property type="entry name" value="NAD(P)-bd_dom_sf"/>
</dbReference>
<dbReference type="PANTHER" id="PTHR43750">
    <property type="entry name" value="UDP-GLUCOSE 6-DEHYDROGENASE TUAD"/>
    <property type="match status" value="1"/>
</dbReference>
<proteinExistence type="inferred from homology"/>
<name>A0A2U1UQU7_9GAMM</name>
<feature type="binding site" evidence="9">
    <location>
        <position position="308"/>
    </location>
    <ligand>
        <name>substrate</name>
    </ligand>
</feature>
<dbReference type="GO" id="GO:0006065">
    <property type="term" value="P:UDP-glucuronate biosynthetic process"/>
    <property type="evidence" value="ECO:0007669"/>
    <property type="project" value="UniProtKB-UniPathway"/>
</dbReference>
<evidence type="ECO:0000313" key="12">
    <source>
        <dbReference type="EMBL" id="PWC24043.1"/>
    </source>
</evidence>
<dbReference type="GO" id="GO:0003979">
    <property type="term" value="F:UDP-glucose 6-dehydrogenase activity"/>
    <property type="evidence" value="ECO:0007669"/>
    <property type="project" value="UniProtKB-EC"/>
</dbReference>
<evidence type="ECO:0000256" key="3">
    <source>
        <dbReference type="ARBA" id="ARBA00012954"/>
    </source>
</evidence>
<comment type="pathway">
    <text evidence="1">Nucleotide-sugar biosynthesis; UDP-alpha-D-glucuronate biosynthesis; UDP-alpha-D-glucuronate from UDP-alpha-D-glucose: step 1/1.</text>
</comment>
<feature type="binding site" evidence="10">
    <location>
        <position position="257"/>
    </location>
    <ligand>
        <name>NAD(+)</name>
        <dbReference type="ChEBI" id="CHEBI:57540"/>
    </ligand>
</feature>
<evidence type="ECO:0000256" key="9">
    <source>
        <dbReference type="PIRSR" id="PIRSR500134-2"/>
    </source>
</evidence>
<dbReference type="InterPro" id="IPR008927">
    <property type="entry name" value="6-PGluconate_DH-like_C_sf"/>
</dbReference>
<feature type="binding site" evidence="9">
    <location>
        <position position="198"/>
    </location>
    <ligand>
        <name>substrate</name>
    </ligand>
</feature>
<feature type="binding site" evidence="10">
    <location>
        <position position="119"/>
    </location>
    <ligand>
        <name>NAD(+)</name>
        <dbReference type="ChEBI" id="CHEBI:57540"/>
    </ligand>
</feature>
<sequence>MKIAVFGLGYVGLSNAVLLAQRHEVVAYDIDSARVAMLNQRQSPVFDAEISHYLTHCRLDLRATEDIAAACRHADFIIIATPTNYDPQTHYFDTSSVERAIREASPHLAPDAALVIKSTVPIGFTQQLRAKYDIDNLFFSPEFLREGRALYDNLHPSRIIVGDKGKAARRFAALLAEGAQKKDIEVLFTGSTEAESIKLFANTYLAMRIAYFNELDTYAELFGLDSAEIIKGVCLDPRIGDYYNNPSFGYGGYCLPKDTRQLLANCRRVPNNLIRAIVEANHTRKDFISEAILRRAPRTVGIYRLIMKSGADNFRDSSIVGVMKRLQAQGIKVLVYEPGLPQALFYRAPVISDFGAFQSQSDVIVANRLSDQLTACREKVYSRDLFRRD</sequence>
<evidence type="ECO:0000256" key="6">
    <source>
        <dbReference type="ARBA" id="ARBA00047473"/>
    </source>
</evidence>
<feature type="binding site" evidence="9">
    <location>
        <position position="389"/>
    </location>
    <ligand>
        <name>substrate</name>
    </ligand>
</feature>
<feature type="binding site" evidence="10">
    <location>
        <position position="34"/>
    </location>
    <ligand>
        <name>NAD(+)</name>
        <dbReference type="ChEBI" id="CHEBI:57540"/>
    </ligand>
</feature>
<dbReference type="SMART" id="SM00984">
    <property type="entry name" value="UDPG_MGDP_dh_C"/>
    <property type="match status" value="1"/>
</dbReference>
<evidence type="ECO:0000259" key="11">
    <source>
        <dbReference type="SMART" id="SM00984"/>
    </source>
</evidence>
<dbReference type="UniPathway" id="UPA00038">
    <property type="reaction ID" value="UER00491"/>
</dbReference>
<feature type="binding site" evidence="10">
    <location>
        <position position="315"/>
    </location>
    <ligand>
        <name>NAD(+)</name>
        <dbReference type="ChEBI" id="CHEBI:57540"/>
    </ligand>
</feature>
<feature type="binding site" evidence="10">
    <location>
        <position position="146"/>
    </location>
    <ligand>
        <name>NAD(+)</name>
        <dbReference type="ChEBI" id="CHEBI:57540"/>
    </ligand>
</feature>
<dbReference type="Gene3D" id="3.40.50.720">
    <property type="entry name" value="NAD(P)-binding Rossmann-like Domain"/>
    <property type="match status" value="2"/>
</dbReference>
<evidence type="ECO:0000313" key="14">
    <source>
        <dbReference type="Proteomes" id="UP000295985"/>
    </source>
</evidence>
<organism evidence="12 14">
    <name type="scientific">Brenneria nigrifluens DSM 30175 = ATCC 13028</name>
    <dbReference type="NCBI Taxonomy" id="1121120"/>
    <lineage>
        <taxon>Bacteria</taxon>
        <taxon>Pseudomonadati</taxon>
        <taxon>Pseudomonadota</taxon>
        <taxon>Gammaproteobacteria</taxon>
        <taxon>Enterobacterales</taxon>
        <taxon>Pectobacteriaceae</taxon>
        <taxon>Brenneria</taxon>
    </lineage>
</organism>
<dbReference type="GO" id="GO:0000271">
    <property type="term" value="P:polysaccharide biosynthetic process"/>
    <property type="evidence" value="ECO:0007669"/>
    <property type="project" value="InterPro"/>
</dbReference>
<dbReference type="EMBL" id="CP034036">
    <property type="protein sequence ID" value="QCR05236.1"/>
    <property type="molecule type" value="Genomic_DNA"/>
</dbReference>
<feature type="domain" description="UDP-glucose/GDP-mannose dehydrogenase C-terminal" evidence="11">
    <location>
        <begin position="301"/>
        <end position="388"/>
    </location>
</feature>
<evidence type="ECO:0000256" key="2">
    <source>
        <dbReference type="ARBA" id="ARBA00006601"/>
    </source>
</evidence>
<dbReference type="InterPro" id="IPR013328">
    <property type="entry name" value="6PGD_dom2"/>
</dbReference>
<feature type="binding site" evidence="10">
    <location>
        <position position="83"/>
    </location>
    <ligand>
        <name>NAD(+)</name>
        <dbReference type="ChEBI" id="CHEBI:57540"/>
    </ligand>
</feature>
<evidence type="ECO:0000256" key="8">
    <source>
        <dbReference type="PIRSR" id="PIRSR500134-1"/>
    </source>
</evidence>
<accession>A0A2U1UQU7</accession>
<dbReference type="Pfam" id="PF03721">
    <property type="entry name" value="UDPG_MGDP_dh_N"/>
    <property type="match status" value="1"/>
</dbReference>
<protein>
    <recommendedName>
        <fullName evidence="3 7">UDP-glucose 6-dehydrogenase</fullName>
        <ecNumber evidence="3 7">1.1.1.22</ecNumber>
    </recommendedName>
</protein>
<keyword evidence="5 7" id="KW-0520">NAD</keyword>
<dbReference type="SUPFAM" id="SSF48179">
    <property type="entry name" value="6-phosphogluconate dehydrogenase C-terminal domain-like"/>
    <property type="match status" value="1"/>
</dbReference>
<feature type="active site" description="Nucleophile" evidence="8">
    <location>
        <position position="254"/>
    </location>
</feature>
<feature type="binding site" evidence="9">
    <location>
        <position position="307"/>
    </location>
    <ligand>
        <name>substrate</name>
    </ligand>
</feature>
<keyword evidence="15" id="KW-1185">Reference proteome</keyword>
<dbReference type="InterPro" id="IPR028357">
    <property type="entry name" value="UDPglc_DH_bac"/>
</dbReference>
<comment type="similarity">
    <text evidence="2 7">Belongs to the UDP-glucose/GDP-mannose dehydrogenase family.</text>
</comment>
<evidence type="ECO:0000313" key="15">
    <source>
        <dbReference type="Proteomes" id="UP000303847"/>
    </source>
</evidence>
<dbReference type="Proteomes" id="UP000295985">
    <property type="component" value="Unassembled WGS sequence"/>
</dbReference>
<dbReference type="SUPFAM" id="SSF51735">
    <property type="entry name" value="NAD(P)-binding Rossmann-fold domains"/>
    <property type="match status" value="1"/>
</dbReference>
<feature type="binding site" evidence="10">
    <location>
        <position position="29"/>
    </location>
    <ligand>
        <name>NAD(+)</name>
        <dbReference type="ChEBI" id="CHEBI:57540"/>
    </ligand>
</feature>
<dbReference type="OrthoDB" id="9803238at2"/>
<dbReference type="Pfam" id="PF00984">
    <property type="entry name" value="UDPG_MGDP_dh"/>
    <property type="match status" value="1"/>
</dbReference>
<dbReference type="PANTHER" id="PTHR43750:SF2">
    <property type="entry name" value="UDP-GLUCOSE 6-DEHYDROGENASE"/>
    <property type="match status" value="1"/>
</dbReference>
<dbReference type="InterPro" id="IPR036220">
    <property type="entry name" value="UDP-Glc/GDP-Man_DH_C_sf"/>
</dbReference>
<dbReference type="Proteomes" id="UP000303847">
    <property type="component" value="Chromosome"/>
</dbReference>
<dbReference type="InterPro" id="IPR017476">
    <property type="entry name" value="UDP-Glc/GDP-Man"/>
</dbReference>
<dbReference type="InterPro" id="IPR014026">
    <property type="entry name" value="UDP-Glc/GDP-Man_DH_dimer"/>
</dbReference>
<dbReference type="GO" id="GO:0051287">
    <property type="term" value="F:NAD binding"/>
    <property type="evidence" value="ECO:0007669"/>
    <property type="project" value="InterPro"/>
</dbReference>
<evidence type="ECO:0000313" key="13">
    <source>
        <dbReference type="EMBL" id="QCR05236.1"/>
    </source>
</evidence>
<dbReference type="AlphaFoldDB" id="A0A2U1UQU7"/>
<evidence type="ECO:0000256" key="5">
    <source>
        <dbReference type="ARBA" id="ARBA00023027"/>
    </source>
</evidence>
<dbReference type="EC" id="1.1.1.22" evidence="3 7"/>
<dbReference type="NCBIfam" id="TIGR03026">
    <property type="entry name" value="NDP-sugDHase"/>
    <property type="match status" value="1"/>
</dbReference>
<feature type="binding site" evidence="9">
    <location>
        <position position="251"/>
    </location>
    <ligand>
        <name>substrate</name>
    </ligand>
</feature>
<dbReference type="PIRSF" id="PIRSF000124">
    <property type="entry name" value="UDPglc_GDPman_dh"/>
    <property type="match status" value="1"/>
</dbReference>
<dbReference type="RefSeq" id="WP_009113511.1">
    <property type="nucleotide sequence ID" value="NZ_CP034036.1"/>
</dbReference>
<dbReference type="PIRSF" id="PIRSF500134">
    <property type="entry name" value="UDPglc_DH_bac"/>
    <property type="match status" value="1"/>
</dbReference>
<reference evidence="12 14" key="1">
    <citation type="submission" date="2018-04" db="EMBL/GenBank/DDBJ databases">
        <title>Brenneria corticis sp.nov.</title>
        <authorList>
            <person name="Li Y."/>
        </authorList>
    </citation>
    <scope>NUCLEOTIDE SEQUENCE [LARGE SCALE GENOMIC DNA]</scope>
    <source>
        <strain evidence="12 14">LMG 2694</strain>
    </source>
</reference>